<name>U9TSM0_RHIID</name>
<dbReference type="AlphaFoldDB" id="U9TSM0"/>
<organism evidence="1">
    <name type="scientific">Rhizophagus irregularis (strain DAOM 181602 / DAOM 197198 / MUCL 43194)</name>
    <name type="common">Arbuscular mycorrhizal fungus</name>
    <name type="synonym">Glomus intraradices</name>
    <dbReference type="NCBI Taxonomy" id="747089"/>
    <lineage>
        <taxon>Eukaryota</taxon>
        <taxon>Fungi</taxon>
        <taxon>Fungi incertae sedis</taxon>
        <taxon>Mucoromycota</taxon>
        <taxon>Glomeromycotina</taxon>
        <taxon>Glomeromycetes</taxon>
        <taxon>Glomerales</taxon>
        <taxon>Glomeraceae</taxon>
        <taxon>Rhizophagus</taxon>
    </lineage>
</organism>
<sequence length="78" mass="9295">MRYIRNNAIEKWLYRNDDEYDDKIKLNRTSEKRSNNIQTHPQAIYTNTLSTLLSEGFDCQSDESDFNEINQNDDDNSE</sequence>
<protein>
    <submittedName>
        <fullName evidence="1">Uncharacterized protein</fullName>
    </submittedName>
</protein>
<reference evidence="1" key="1">
    <citation type="submission" date="2013-07" db="EMBL/GenBank/DDBJ databases">
        <title>The genome of an arbuscular mycorrhizal fungus provides insights into the evolution of the oldest plant symbiosis.</title>
        <authorList>
            <consortium name="DOE Joint Genome Institute"/>
            <person name="Tisserant E."/>
            <person name="Malbreil M."/>
            <person name="Kuo A."/>
            <person name="Kohler A."/>
            <person name="Symeonidi A."/>
            <person name="Balestrini R."/>
            <person name="Charron P."/>
            <person name="Duensing N."/>
            <person name="Frei-dit-Frey N."/>
            <person name="Gianinazzi-Pearson V."/>
            <person name="Gilbert B."/>
            <person name="Handa Y."/>
            <person name="Hijri M."/>
            <person name="Kaul R."/>
            <person name="Kawaguchi M."/>
            <person name="Krajinski F."/>
            <person name="Lammers P."/>
            <person name="Lapierre D."/>
            <person name="Masclaux F.G."/>
            <person name="Murat C."/>
            <person name="Morin E."/>
            <person name="Ndikumana S."/>
            <person name="Pagni M."/>
            <person name="Petitpierre D."/>
            <person name="Requena N."/>
            <person name="Rosikiewicz P."/>
            <person name="Riley R."/>
            <person name="Saito K."/>
            <person name="San Clemente H."/>
            <person name="Shapiro H."/>
            <person name="van Tuinen D."/>
            <person name="Becard G."/>
            <person name="Bonfante P."/>
            <person name="Paszkowski U."/>
            <person name="Shachar-Hill Y."/>
            <person name="Young J.P."/>
            <person name="Sanders I.R."/>
            <person name="Henrissat B."/>
            <person name="Rensing S.A."/>
            <person name="Grigoriev I.V."/>
            <person name="Corradi N."/>
            <person name="Roux C."/>
            <person name="Martin F."/>
        </authorList>
    </citation>
    <scope>NUCLEOTIDE SEQUENCE</scope>
    <source>
        <strain evidence="1">DAOM 197198</strain>
    </source>
</reference>
<proteinExistence type="predicted"/>
<evidence type="ECO:0000313" key="1">
    <source>
        <dbReference type="EMBL" id="ESA09328.1"/>
    </source>
</evidence>
<gene>
    <name evidence="1" type="ORF">GLOINDRAFT_30667</name>
</gene>
<dbReference type="EMBL" id="KI288220">
    <property type="protein sequence ID" value="ESA09328.1"/>
    <property type="molecule type" value="Genomic_DNA"/>
</dbReference>
<dbReference type="HOGENOM" id="CLU_2623234_0_0_1"/>
<accession>U9TSM0</accession>